<keyword evidence="2" id="KW-1133">Transmembrane helix</keyword>
<evidence type="ECO:0000256" key="1">
    <source>
        <dbReference type="SAM" id="MobiDB-lite"/>
    </source>
</evidence>
<feature type="transmembrane region" description="Helical" evidence="2">
    <location>
        <begin position="178"/>
        <end position="204"/>
    </location>
</feature>
<feature type="compositionally biased region" description="Basic and acidic residues" evidence="1">
    <location>
        <begin position="324"/>
        <end position="340"/>
    </location>
</feature>
<keyword evidence="4" id="KW-1185">Reference proteome</keyword>
<feature type="region of interest" description="Disordered" evidence="1">
    <location>
        <begin position="212"/>
        <end position="266"/>
    </location>
</feature>
<evidence type="ECO:0000256" key="2">
    <source>
        <dbReference type="SAM" id="Phobius"/>
    </source>
</evidence>
<dbReference type="EMBL" id="UXUI01008415">
    <property type="protein sequence ID" value="VDD91448.1"/>
    <property type="molecule type" value="Genomic_DNA"/>
</dbReference>
<name>A0A0N4V8E9_ENTVE</name>
<organism evidence="5">
    <name type="scientific">Enterobius vermicularis</name>
    <name type="common">Human pinworm</name>
    <dbReference type="NCBI Taxonomy" id="51028"/>
    <lineage>
        <taxon>Eukaryota</taxon>
        <taxon>Metazoa</taxon>
        <taxon>Ecdysozoa</taxon>
        <taxon>Nematoda</taxon>
        <taxon>Chromadorea</taxon>
        <taxon>Rhabditida</taxon>
        <taxon>Spirurina</taxon>
        <taxon>Oxyuridomorpha</taxon>
        <taxon>Oxyuroidea</taxon>
        <taxon>Oxyuridae</taxon>
        <taxon>Enterobius</taxon>
    </lineage>
</organism>
<dbReference type="WBParaSite" id="EVEC_0000662501-mRNA-1">
    <property type="protein sequence ID" value="EVEC_0000662501-mRNA-1"/>
    <property type="gene ID" value="EVEC_0000662501"/>
</dbReference>
<feature type="region of interest" description="Disordered" evidence="1">
    <location>
        <begin position="324"/>
        <end position="426"/>
    </location>
</feature>
<feature type="compositionally biased region" description="Polar residues" evidence="1">
    <location>
        <begin position="349"/>
        <end position="383"/>
    </location>
</feature>
<keyword evidence="2" id="KW-0472">Membrane</keyword>
<evidence type="ECO:0000313" key="4">
    <source>
        <dbReference type="Proteomes" id="UP000274131"/>
    </source>
</evidence>
<reference evidence="5" key="1">
    <citation type="submission" date="2017-02" db="UniProtKB">
        <authorList>
            <consortium name="WormBaseParasite"/>
        </authorList>
    </citation>
    <scope>IDENTIFICATION</scope>
</reference>
<evidence type="ECO:0000313" key="5">
    <source>
        <dbReference type="WBParaSite" id="EVEC_0000662501-mRNA-1"/>
    </source>
</evidence>
<feature type="compositionally biased region" description="Basic and acidic residues" evidence="1">
    <location>
        <begin position="384"/>
        <end position="394"/>
    </location>
</feature>
<dbReference type="Proteomes" id="UP000274131">
    <property type="component" value="Unassembled WGS sequence"/>
</dbReference>
<feature type="compositionally biased region" description="Basic and acidic residues" evidence="1">
    <location>
        <begin position="257"/>
        <end position="266"/>
    </location>
</feature>
<accession>A0A0N4V8E9</accession>
<keyword evidence="2" id="KW-0812">Transmembrane</keyword>
<evidence type="ECO:0000313" key="3">
    <source>
        <dbReference type="EMBL" id="VDD91448.1"/>
    </source>
</evidence>
<dbReference type="OrthoDB" id="5835902at2759"/>
<feature type="compositionally biased region" description="Basic and acidic residues" evidence="1">
    <location>
        <begin position="412"/>
        <end position="426"/>
    </location>
</feature>
<proteinExistence type="predicted"/>
<protein>
    <submittedName>
        <fullName evidence="5">ZP domain-containing protein</fullName>
    </submittedName>
</protein>
<feature type="region of interest" description="Disordered" evidence="1">
    <location>
        <begin position="281"/>
        <end position="306"/>
    </location>
</feature>
<feature type="compositionally biased region" description="Basic and acidic residues" evidence="1">
    <location>
        <begin position="225"/>
        <end position="238"/>
    </location>
</feature>
<reference evidence="3 4" key="2">
    <citation type="submission" date="2018-10" db="EMBL/GenBank/DDBJ databases">
        <authorList>
            <consortium name="Pathogen Informatics"/>
        </authorList>
    </citation>
    <scope>NUCLEOTIDE SEQUENCE [LARGE SCALE GENOMIC DNA]</scope>
</reference>
<feature type="compositionally biased region" description="Polar residues" evidence="1">
    <location>
        <begin position="281"/>
        <end position="295"/>
    </location>
</feature>
<sequence>MLILSFFSKSSTAWQQPQIFLHRGYINIYEHPDTYVPPSAIAVGEKYTMEIKMDETDQYDYLIQRCTYNSKYHFIDHNSCLIASNYFVKKWENDAYGYPGLSKRTLVHFHAPEPLVAIECRVKVIECCGCAERACGRDVSRSIENCPQQVINIQTNKLDMVAMDTAVVTRTKKSSTPWWLWLLCAFLLLLFLCCILPALAYWLFTKSKKSEETPSVPAPVITADAKPKEQKSPEKPMEKLGPVVPVLPPLPQPTRKKIPEASDHRRPENWHYGKQRIYYTPSESPTESAHSSISHSRPAFKMTQRDPADAADCGVAHVVRLDAEELKTGSKEQLQDEYRFHNSILGEYPSQQSPSQKTLPLSSESKASQTALTRRAQPQSKSSQRAEDRDREARSNVSFLGEPHSSLLPSAERNRNQHWKEKRTSKLKEKYFTQNYPRENITEEGYDQIQYRYVQHYAESESA</sequence>
<gene>
    <name evidence="3" type="ORF">EVEC_LOCUS6199</name>
</gene>
<dbReference type="AlphaFoldDB" id="A0A0N4V8E9"/>